<reference evidence="1" key="1">
    <citation type="submission" date="2023-06" db="EMBL/GenBank/DDBJ databases">
        <title>Cytophagales bacterium Strain LB-30, isolated from soil.</title>
        <authorList>
            <person name="Liu B."/>
        </authorList>
    </citation>
    <scope>NUCLEOTIDE SEQUENCE</scope>
    <source>
        <strain evidence="1">LB-30</strain>
    </source>
</reference>
<comment type="caution">
    <text evidence="1">The sequence shown here is derived from an EMBL/GenBank/DDBJ whole genome shotgun (WGS) entry which is preliminary data.</text>
</comment>
<dbReference type="Proteomes" id="UP001168552">
    <property type="component" value="Unassembled WGS sequence"/>
</dbReference>
<proteinExistence type="predicted"/>
<gene>
    <name evidence="1" type="ORF">QWY31_00525</name>
</gene>
<dbReference type="EMBL" id="JAUHJS010000001">
    <property type="protein sequence ID" value="MDN4163960.1"/>
    <property type="molecule type" value="Genomic_DNA"/>
</dbReference>
<dbReference type="RefSeq" id="WP_320002489.1">
    <property type="nucleotide sequence ID" value="NZ_JAUHJS010000001.1"/>
</dbReference>
<evidence type="ECO:0000313" key="2">
    <source>
        <dbReference type="Proteomes" id="UP001168552"/>
    </source>
</evidence>
<evidence type="ECO:0000313" key="1">
    <source>
        <dbReference type="EMBL" id="MDN4163960.1"/>
    </source>
</evidence>
<keyword evidence="2" id="KW-1185">Reference proteome</keyword>
<protein>
    <submittedName>
        <fullName evidence="1">Uncharacterized protein</fullName>
    </submittedName>
</protein>
<accession>A0ABT8F0K7</accession>
<sequence length="139" mass="15780">MEEYCLQTLGKKVKSVTPISFSLTNAFSPLLPNVDSINKNNCIYFGDITISIDMQISSVSDFAEVNKSVVASLLHNSIIHYEKRYHYRWETYTGASGSTFIKPILASENHELKDCIFNRYSLSGSVTSYFFFNGFQISF</sequence>
<name>A0ABT8F0K7_9BACT</name>
<organism evidence="1 2">
    <name type="scientific">Shiella aurantiaca</name>
    <dbReference type="NCBI Taxonomy" id="3058365"/>
    <lineage>
        <taxon>Bacteria</taxon>
        <taxon>Pseudomonadati</taxon>
        <taxon>Bacteroidota</taxon>
        <taxon>Cytophagia</taxon>
        <taxon>Cytophagales</taxon>
        <taxon>Shiellaceae</taxon>
        <taxon>Shiella</taxon>
    </lineage>
</organism>